<organism evidence="9 10">
    <name type="scientific">Clostridium paridis</name>
    <dbReference type="NCBI Taxonomy" id="2803863"/>
    <lineage>
        <taxon>Bacteria</taxon>
        <taxon>Bacillati</taxon>
        <taxon>Bacillota</taxon>
        <taxon>Clostridia</taxon>
        <taxon>Eubacteriales</taxon>
        <taxon>Clostridiaceae</taxon>
        <taxon>Clostridium</taxon>
    </lineage>
</organism>
<feature type="domain" description="RecX first three-helical" evidence="8">
    <location>
        <begin position="62"/>
        <end position="101"/>
    </location>
</feature>
<dbReference type="Pfam" id="PF02631">
    <property type="entry name" value="RecX_HTH2"/>
    <property type="match status" value="1"/>
</dbReference>
<feature type="domain" description="RecX second three-helical" evidence="6">
    <location>
        <begin position="108"/>
        <end position="147"/>
    </location>
</feature>
<evidence type="ECO:0000256" key="5">
    <source>
        <dbReference type="HAMAP-Rule" id="MF_01114"/>
    </source>
</evidence>
<evidence type="ECO:0000313" key="10">
    <source>
        <dbReference type="Proteomes" id="UP000623681"/>
    </source>
</evidence>
<dbReference type="GO" id="GO:0005737">
    <property type="term" value="C:cytoplasm"/>
    <property type="evidence" value="ECO:0007669"/>
    <property type="project" value="UniProtKB-SubCell"/>
</dbReference>
<comment type="caution">
    <text evidence="9">The sequence shown here is derived from an EMBL/GenBank/DDBJ whole genome shotgun (WGS) entry which is preliminary data.</text>
</comment>
<keyword evidence="4 5" id="KW-0963">Cytoplasm</keyword>
<sequence>MSKITKIEVAKRNKERVNVYIDDAYAFSCFGELIYKINLSKDMVIDLDKLSELVAQEEFLKCKNSALRILEKNHKTRKEIEDKLIEKEYSEKTIERTFKFLEEYNFINDDKYSELYIKDKIKNQGRNKIKYTLMRKGIDKETINEKLMNIDENIEKDTCIKLAEKKLQSLARKEDNKYVISTKLIKFLISKGYDYEMASGVAKETLNISIYD</sequence>
<dbReference type="Gene3D" id="1.10.10.10">
    <property type="entry name" value="Winged helix-like DNA-binding domain superfamily/Winged helix DNA-binding domain"/>
    <property type="match status" value="3"/>
</dbReference>
<comment type="subcellular location">
    <subcellularLocation>
        <location evidence="1 5">Cytoplasm</location>
    </subcellularLocation>
</comment>
<reference evidence="9" key="1">
    <citation type="submission" date="2021-01" db="EMBL/GenBank/DDBJ databases">
        <title>Genome public.</title>
        <authorList>
            <person name="Liu C."/>
            <person name="Sun Q."/>
        </authorList>
    </citation>
    <scope>NUCLEOTIDE SEQUENCE</scope>
    <source>
        <strain evidence="9">YIM B02565</strain>
    </source>
</reference>
<dbReference type="Pfam" id="PF21981">
    <property type="entry name" value="RecX_HTH3"/>
    <property type="match status" value="1"/>
</dbReference>
<dbReference type="PANTHER" id="PTHR33602:SF1">
    <property type="entry name" value="REGULATORY PROTEIN RECX FAMILY PROTEIN"/>
    <property type="match status" value="1"/>
</dbReference>
<dbReference type="InterPro" id="IPR053925">
    <property type="entry name" value="RecX_HTH_3rd"/>
</dbReference>
<keyword evidence="10" id="KW-1185">Reference proteome</keyword>
<dbReference type="Pfam" id="PF21982">
    <property type="entry name" value="RecX_HTH1"/>
    <property type="match status" value="1"/>
</dbReference>
<evidence type="ECO:0000259" key="7">
    <source>
        <dbReference type="Pfam" id="PF21981"/>
    </source>
</evidence>
<dbReference type="RefSeq" id="WP_202766480.1">
    <property type="nucleotide sequence ID" value="NZ_JAESWA010000017.1"/>
</dbReference>
<comment type="similarity">
    <text evidence="2 5">Belongs to the RecX family.</text>
</comment>
<protein>
    <recommendedName>
        <fullName evidence="3 5">Regulatory protein RecX</fullName>
    </recommendedName>
</protein>
<comment type="function">
    <text evidence="5">Modulates RecA activity.</text>
</comment>
<proteinExistence type="inferred from homology"/>
<evidence type="ECO:0000256" key="1">
    <source>
        <dbReference type="ARBA" id="ARBA00004496"/>
    </source>
</evidence>
<dbReference type="HAMAP" id="MF_01114">
    <property type="entry name" value="RecX"/>
    <property type="match status" value="1"/>
</dbReference>
<evidence type="ECO:0000259" key="8">
    <source>
        <dbReference type="Pfam" id="PF21982"/>
    </source>
</evidence>
<dbReference type="InterPro" id="IPR036388">
    <property type="entry name" value="WH-like_DNA-bd_sf"/>
</dbReference>
<name>A0A937K4E3_9CLOT</name>
<gene>
    <name evidence="5 9" type="primary">recX</name>
    <name evidence="9" type="ORF">JK634_04775</name>
</gene>
<feature type="domain" description="RecX third three-helical" evidence="7">
    <location>
        <begin position="157"/>
        <end position="198"/>
    </location>
</feature>
<dbReference type="GO" id="GO:0006282">
    <property type="term" value="P:regulation of DNA repair"/>
    <property type="evidence" value="ECO:0007669"/>
    <property type="project" value="UniProtKB-UniRule"/>
</dbReference>
<dbReference type="InterPro" id="IPR053926">
    <property type="entry name" value="RecX_HTH_1st"/>
</dbReference>
<dbReference type="PANTHER" id="PTHR33602">
    <property type="entry name" value="REGULATORY PROTEIN RECX FAMILY PROTEIN"/>
    <property type="match status" value="1"/>
</dbReference>
<dbReference type="InterPro" id="IPR003783">
    <property type="entry name" value="Regulatory_RecX"/>
</dbReference>
<dbReference type="NCBIfam" id="NF001058">
    <property type="entry name" value="PRK00117.4-1"/>
    <property type="match status" value="1"/>
</dbReference>
<evidence type="ECO:0000259" key="6">
    <source>
        <dbReference type="Pfam" id="PF02631"/>
    </source>
</evidence>
<dbReference type="AlphaFoldDB" id="A0A937K4E3"/>
<dbReference type="Proteomes" id="UP000623681">
    <property type="component" value="Unassembled WGS sequence"/>
</dbReference>
<evidence type="ECO:0000256" key="4">
    <source>
        <dbReference type="ARBA" id="ARBA00022490"/>
    </source>
</evidence>
<accession>A0A937K4E3</accession>
<dbReference type="InterPro" id="IPR053924">
    <property type="entry name" value="RecX_HTH_2nd"/>
</dbReference>
<evidence type="ECO:0000313" key="9">
    <source>
        <dbReference type="EMBL" id="MBL4931110.1"/>
    </source>
</evidence>
<evidence type="ECO:0000256" key="2">
    <source>
        <dbReference type="ARBA" id="ARBA00009695"/>
    </source>
</evidence>
<dbReference type="EMBL" id="JAESWA010000017">
    <property type="protein sequence ID" value="MBL4931110.1"/>
    <property type="molecule type" value="Genomic_DNA"/>
</dbReference>
<evidence type="ECO:0000256" key="3">
    <source>
        <dbReference type="ARBA" id="ARBA00018111"/>
    </source>
</evidence>